<dbReference type="EMBL" id="JYIY01000068">
    <property type="protein sequence ID" value="KJL37240.1"/>
    <property type="molecule type" value="Genomic_DNA"/>
</dbReference>
<keyword evidence="3" id="KW-1185">Reference proteome</keyword>
<comment type="caution">
    <text evidence="2">The sequence shown here is derived from an EMBL/GenBank/DDBJ whole genome shotgun (WGS) entry which is preliminary data.</text>
</comment>
<dbReference type="OrthoDB" id="9764804at2"/>
<dbReference type="InterPro" id="IPR015943">
    <property type="entry name" value="WD40/YVTN_repeat-like_dom_sf"/>
</dbReference>
<dbReference type="PATRIC" id="fig|400772.4.peg.1151"/>
<dbReference type="RefSeq" id="WP_045247080.1">
    <property type="nucleotide sequence ID" value="NZ_JYIY01000068.1"/>
</dbReference>
<accession>A0A0F0LYA4</accession>
<dbReference type="AlphaFoldDB" id="A0A0F0LYA4"/>
<dbReference type="Proteomes" id="UP000033451">
    <property type="component" value="Unassembled WGS sequence"/>
</dbReference>
<dbReference type="NCBIfam" id="NF045728">
    <property type="entry name" value="glycosyl_F510_1955"/>
    <property type="match status" value="1"/>
</dbReference>
<protein>
    <submittedName>
        <fullName evidence="2">BNR/Asp-box repeat protein</fullName>
    </submittedName>
</protein>
<reference evidence="2 3" key="1">
    <citation type="submission" date="2015-02" db="EMBL/GenBank/DDBJ databases">
        <title>Draft genome sequences of ten Microbacterium spp. with emphasis on heavy metal contaminated environments.</title>
        <authorList>
            <person name="Corretto E."/>
        </authorList>
    </citation>
    <scope>NUCLEOTIDE SEQUENCE [LARGE SCALE GENOMIC DNA]</scope>
    <source>
        <strain evidence="2 3">DSM 18659</strain>
    </source>
</reference>
<gene>
    <name evidence="2" type="ORF">RR49_01128</name>
</gene>
<feature type="chain" id="PRO_5002445718" evidence="1">
    <location>
        <begin position="30"/>
        <end position="286"/>
    </location>
</feature>
<evidence type="ECO:0000313" key="3">
    <source>
        <dbReference type="Proteomes" id="UP000033451"/>
    </source>
</evidence>
<organism evidence="2 3">
    <name type="scientific">Microbacterium ginsengisoli</name>
    <dbReference type="NCBI Taxonomy" id="400772"/>
    <lineage>
        <taxon>Bacteria</taxon>
        <taxon>Bacillati</taxon>
        <taxon>Actinomycetota</taxon>
        <taxon>Actinomycetes</taxon>
        <taxon>Micrococcales</taxon>
        <taxon>Microbacteriaceae</taxon>
        <taxon>Microbacterium</taxon>
    </lineage>
</organism>
<dbReference type="Gene3D" id="2.130.10.10">
    <property type="entry name" value="YVTN repeat-like/Quinoprotein amine dehydrogenase"/>
    <property type="match status" value="1"/>
</dbReference>
<dbReference type="STRING" id="400772.RR49_01128"/>
<sequence>MISPTTRRLAITATVTVALLLTGCSTTPAEPDAPASTAAGFGHVHGIVDDGDGTVLLGTHTGLYTLGEDGTVTGPVGGIDLDAMGLTATGDTLYASGHPGPSTPAELGAPNLGIIRSLDAGASWEPVAFTGEEDFHVLTVTGDGTLYGIGSSRPLLRTSSDGGQSWADGAELPAVDLAAATDGTLYAATQDGLQHSTDGGATFTPAPDAPVLYLVETDPTGGVVGVDTDGMLRRLVGTGWEDVGTTTGTVQALGVTGDGAIVLVDDRGVVWIRDTTATVLIPAATP</sequence>
<dbReference type="InterPro" id="IPR054817">
    <property type="entry name" value="Glycosyl_F510_1955-like"/>
</dbReference>
<dbReference type="SUPFAM" id="SSF110296">
    <property type="entry name" value="Oligoxyloglucan reducing end-specific cellobiohydrolase"/>
    <property type="match status" value="1"/>
</dbReference>
<evidence type="ECO:0000256" key="1">
    <source>
        <dbReference type="SAM" id="SignalP"/>
    </source>
</evidence>
<name>A0A0F0LYA4_9MICO</name>
<evidence type="ECO:0000313" key="2">
    <source>
        <dbReference type="EMBL" id="KJL37240.1"/>
    </source>
</evidence>
<proteinExistence type="predicted"/>
<keyword evidence="1" id="KW-0732">Signal</keyword>
<dbReference type="PROSITE" id="PS51257">
    <property type="entry name" value="PROKAR_LIPOPROTEIN"/>
    <property type="match status" value="1"/>
</dbReference>
<feature type="signal peptide" evidence="1">
    <location>
        <begin position="1"/>
        <end position="29"/>
    </location>
</feature>